<name>A0AAV8Q051_ENSVE</name>
<evidence type="ECO:0000313" key="2">
    <source>
        <dbReference type="EMBL" id="KAJ8464734.1"/>
    </source>
</evidence>
<sequence>MPYKCPPPLTSPRLTRVFIFSAAKTTFRFLGDGSKMSSTRVVFELLFLTFFISGLMQLAHGEATAPARGIIDGKAIDQGVAYALMLVALLVTYILH</sequence>
<organism evidence="2 3">
    <name type="scientific">Ensete ventricosum</name>
    <name type="common">Abyssinian banana</name>
    <name type="synonym">Musa ensete</name>
    <dbReference type="NCBI Taxonomy" id="4639"/>
    <lineage>
        <taxon>Eukaryota</taxon>
        <taxon>Viridiplantae</taxon>
        <taxon>Streptophyta</taxon>
        <taxon>Embryophyta</taxon>
        <taxon>Tracheophyta</taxon>
        <taxon>Spermatophyta</taxon>
        <taxon>Magnoliopsida</taxon>
        <taxon>Liliopsida</taxon>
        <taxon>Zingiberales</taxon>
        <taxon>Musaceae</taxon>
        <taxon>Ensete</taxon>
    </lineage>
</organism>
<reference evidence="2 3" key="1">
    <citation type="submission" date="2022-12" db="EMBL/GenBank/DDBJ databases">
        <title>Chromosome-scale assembly of the Ensete ventricosum genome.</title>
        <authorList>
            <person name="Dussert Y."/>
            <person name="Stocks J."/>
            <person name="Wendawek A."/>
            <person name="Woldeyes F."/>
            <person name="Nichols R.A."/>
            <person name="Borrell J.S."/>
        </authorList>
    </citation>
    <scope>NUCLEOTIDE SEQUENCE [LARGE SCALE GENOMIC DNA]</scope>
    <source>
        <strain evidence="3">cv. Maze</strain>
        <tissue evidence="2">Seeds</tissue>
    </source>
</reference>
<gene>
    <name evidence="2" type="ORF">OPV22_027286</name>
</gene>
<keyword evidence="1" id="KW-0812">Transmembrane</keyword>
<evidence type="ECO:0008006" key="4">
    <source>
        <dbReference type="Google" id="ProtNLM"/>
    </source>
</evidence>
<dbReference type="InterPro" id="IPR009424">
    <property type="entry name" value="AGP16/20/22/41"/>
</dbReference>
<protein>
    <recommendedName>
        <fullName evidence="4">Arabinogalactan peptide 22</fullName>
    </recommendedName>
</protein>
<evidence type="ECO:0000313" key="3">
    <source>
        <dbReference type="Proteomes" id="UP001222027"/>
    </source>
</evidence>
<dbReference type="Proteomes" id="UP001222027">
    <property type="component" value="Unassembled WGS sequence"/>
</dbReference>
<feature type="transmembrane region" description="Helical" evidence="1">
    <location>
        <begin position="41"/>
        <end position="59"/>
    </location>
</feature>
<dbReference type="EMBL" id="JAQQAF010000008">
    <property type="protein sequence ID" value="KAJ8464734.1"/>
    <property type="molecule type" value="Genomic_DNA"/>
</dbReference>
<feature type="transmembrane region" description="Helical" evidence="1">
    <location>
        <begin position="79"/>
        <end position="95"/>
    </location>
</feature>
<dbReference type="Pfam" id="PF06376">
    <property type="entry name" value="AGP"/>
    <property type="match status" value="1"/>
</dbReference>
<evidence type="ECO:0000256" key="1">
    <source>
        <dbReference type="SAM" id="Phobius"/>
    </source>
</evidence>
<comment type="caution">
    <text evidence="2">The sequence shown here is derived from an EMBL/GenBank/DDBJ whole genome shotgun (WGS) entry which is preliminary data.</text>
</comment>
<dbReference type="AlphaFoldDB" id="A0AAV8Q051"/>
<keyword evidence="1" id="KW-1133">Transmembrane helix</keyword>
<dbReference type="PANTHER" id="PTHR33374">
    <property type="entry name" value="ARABINOGALACTAN PROTEIN 20"/>
    <property type="match status" value="1"/>
</dbReference>
<accession>A0AAV8Q051</accession>
<keyword evidence="3" id="KW-1185">Reference proteome</keyword>
<proteinExistence type="predicted"/>
<keyword evidence="1" id="KW-0472">Membrane</keyword>